<dbReference type="Proteomes" id="UP000824782">
    <property type="component" value="Unassembled WGS sequence"/>
</dbReference>
<organism evidence="1 2">
    <name type="scientific">Engystomops pustulosus</name>
    <name type="common">Tungara frog</name>
    <name type="synonym">Physalaemus pustulosus</name>
    <dbReference type="NCBI Taxonomy" id="76066"/>
    <lineage>
        <taxon>Eukaryota</taxon>
        <taxon>Metazoa</taxon>
        <taxon>Chordata</taxon>
        <taxon>Craniata</taxon>
        <taxon>Vertebrata</taxon>
        <taxon>Euteleostomi</taxon>
        <taxon>Amphibia</taxon>
        <taxon>Batrachia</taxon>
        <taxon>Anura</taxon>
        <taxon>Neobatrachia</taxon>
        <taxon>Hyloidea</taxon>
        <taxon>Leptodactylidae</taxon>
        <taxon>Leiuperinae</taxon>
        <taxon>Engystomops</taxon>
    </lineage>
</organism>
<sequence length="96" mass="10987">MSVKLIINKTGQNCLVILTLYTHNAMAPLLHSQYMESCQSLFVGGVILLSLLEVFTEFTLHITVPQLYKPINPKTLLLSSKRKFTLKETYHHASYY</sequence>
<proteinExistence type="predicted"/>
<gene>
    <name evidence="1" type="ORF">GDO81_007314</name>
</gene>
<protein>
    <submittedName>
        <fullName evidence="1">Uncharacterized protein</fullName>
    </submittedName>
</protein>
<keyword evidence="2" id="KW-1185">Reference proteome</keyword>
<dbReference type="EMBL" id="WNYA01000003">
    <property type="protein sequence ID" value="KAG8580494.1"/>
    <property type="molecule type" value="Genomic_DNA"/>
</dbReference>
<reference evidence="1" key="1">
    <citation type="thesis" date="2020" institute="ProQuest LLC" country="789 East Eisenhower Parkway, Ann Arbor, MI, USA">
        <title>Comparative Genomics and Chromosome Evolution.</title>
        <authorList>
            <person name="Mudd A.B."/>
        </authorList>
    </citation>
    <scope>NUCLEOTIDE SEQUENCE</scope>
    <source>
        <strain evidence="1">237g6f4</strain>
        <tissue evidence="1">Blood</tissue>
    </source>
</reference>
<evidence type="ECO:0000313" key="2">
    <source>
        <dbReference type="Proteomes" id="UP000824782"/>
    </source>
</evidence>
<dbReference type="AlphaFoldDB" id="A0AAV7C6C6"/>
<name>A0AAV7C6C6_ENGPU</name>
<accession>A0AAV7C6C6</accession>
<comment type="caution">
    <text evidence="1">The sequence shown here is derived from an EMBL/GenBank/DDBJ whole genome shotgun (WGS) entry which is preliminary data.</text>
</comment>
<evidence type="ECO:0000313" key="1">
    <source>
        <dbReference type="EMBL" id="KAG8580494.1"/>
    </source>
</evidence>